<comment type="subcellular location">
    <subcellularLocation>
        <location evidence="1">Membrane</location>
        <topology evidence="1">Multi-pass membrane protein</topology>
    </subcellularLocation>
</comment>
<dbReference type="Proteomes" id="UP001331761">
    <property type="component" value="Unassembled WGS sequence"/>
</dbReference>
<protein>
    <submittedName>
        <fullName evidence="6">Tetraspanin</fullName>
    </submittedName>
</protein>
<evidence type="ECO:0000256" key="5">
    <source>
        <dbReference type="SAM" id="Phobius"/>
    </source>
</evidence>
<proteinExistence type="predicted"/>
<accession>A0AAN8IUA9</accession>
<evidence type="ECO:0000256" key="2">
    <source>
        <dbReference type="ARBA" id="ARBA00022692"/>
    </source>
</evidence>
<organism evidence="6 7">
    <name type="scientific">Trichostrongylus colubriformis</name>
    <name type="common">Black scour worm</name>
    <dbReference type="NCBI Taxonomy" id="6319"/>
    <lineage>
        <taxon>Eukaryota</taxon>
        <taxon>Metazoa</taxon>
        <taxon>Ecdysozoa</taxon>
        <taxon>Nematoda</taxon>
        <taxon>Chromadorea</taxon>
        <taxon>Rhabditida</taxon>
        <taxon>Rhabditina</taxon>
        <taxon>Rhabditomorpha</taxon>
        <taxon>Strongyloidea</taxon>
        <taxon>Trichostrongylidae</taxon>
        <taxon>Trichostrongylus</taxon>
    </lineage>
</organism>
<sequence>MLGRFDKTKFKLLTKRRLFLATLTIFATIGLYSLGVGIWLYLKRTDFHELTPSSFSAFSTAGLCCSTGVAVWIICIVGYISAAAYNRRLLYTYIGFVLLLAFIQTVTSILGFTYKDATREHVRTDLFRNINRTAVMTGNGRYFDLTTSWDRLQKSLECCGVNNESDWFHTS</sequence>
<evidence type="ECO:0000256" key="1">
    <source>
        <dbReference type="ARBA" id="ARBA00004141"/>
    </source>
</evidence>
<evidence type="ECO:0000313" key="6">
    <source>
        <dbReference type="EMBL" id="KAK5983868.1"/>
    </source>
</evidence>
<dbReference type="SUPFAM" id="SSF48652">
    <property type="entry name" value="Tetraspanin"/>
    <property type="match status" value="1"/>
</dbReference>
<reference evidence="6 7" key="1">
    <citation type="submission" date="2019-10" db="EMBL/GenBank/DDBJ databases">
        <title>Assembly and Annotation for the nematode Trichostrongylus colubriformis.</title>
        <authorList>
            <person name="Martin J."/>
        </authorList>
    </citation>
    <scope>NUCLEOTIDE SEQUENCE [LARGE SCALE GENOMIC DNA]</scope>
    <source>
        <strain evidence="6">G859</strain>
        <tissue evidence="6">Whole worm</tissue>
    </source>
</reference>
<evidence type="ECO:0000256" key="3">
    <source>
        <dbReference type="ARBA" id="ARBA00022989"/>
    </source>
</evidence>
<dbReference type="PANTHER" id="PTHR19282">
    <property type="entry name" value="TETRASPANIN"/>
    <property type="match status" value="1"/>
</dbReference>
<name>A0AAN8IUA9_TRICO</name>
<gene>
    <name evidence="6" type="ORF">GCK32_016001</name>
</gene>
<dbReference type="InterPro" id="IPR008952">
    <property type="entry name" value="Tetraspanin_EC2_sf"/>
</dbReference>
<evidence type="ECO:0000313" key="7">
    <source>
        <dbReference type="Proteomes" id="UP001331761"/>
    </source>
</evidence>
<dbReference type="InterPro" id="IPR018499">
    <property type="entry name" value="Tetraspanin/Peripherin"/>
</dbReference>
<feature type="non-terminal residue" evidence="6">
    <location>
        <position position="171"/>
    </location>
</feature>
<dbReference type="Gene3D" id="1.10.1450.10">
    <property type="entry name" value="Tetraspanin"/>
    <property type="match status" value="1"/>
</dbReference>
<dbReference type="EMBL" id="WIXE01003515">
    <property type="protein sequence ID" value="KAK5983868.1"/>
    <property type="molecule type" value="Genomic_DNA"/>
</dbReference>
<dbReference type="PRINTS" id="PR00259">
    <property type="entry name" value="TMFOUR"/>
</dbReference>
<keyword evidence="7" id="KW-1185">Reference proteome</keyword>
<dbReference type="GO" id="GO:0005886">
    <property type="term" value="C:plasma membrane"/>
    <property type="evidence" value="ECO:0007669"/>
    <property type="project" value="TreeGrafter"/>
</dbReference>
<comment type="caution">
    <text evidence="6">The sequence shown here is derived from an EMBL/GenBank/DDBJ whole genome shotgun (WGS) entry which is preliminary data.</text>
</comment>
<keyword evidence="3 5" id="KW-1133">Transmembrane helix</keyword>
<feature type="transmembrane region" description="Helical" evidence="5">
    <location>
        <begin position="20"/>
        <end position="42"/>
    </location>
</feature>
<feature type="transmembrane region" description="Helical" evidence="5">
    <location>
        <begin position="91"/>
        <end position="114"/>
    </location>
</feature>
<dbReference type="AlphaFoldDB" id="A0AAN8IUA9"/>
<keyword evidence="2 5" id="KW-0812">Transmembrane</keyword>
<dbReference type="PANTHER" id="PTHR19282:SF477">
    <property type="entry name" value="TETRASPANIN"/>
    <property type="match status" value="1"/>
</dbReference>
<dbReference type="Pfam" id="PF00335">
    <property type="entry name" value="Tetraspanin"/>
    <property type="match status" value="1"/>
</dbReference>
<keyword evidence="4 5" id="KW-0472">Membrane</keyword>
<evidence type="ECO:0000256" key="4">
    <source>
        <dbReference type="ARBA" id="ARBA00023136"/>
    </source>
</evidence>
<feature type="transmembrane region" description="Helical" evidence="5">
    <location>
        <begin position="54"/>
        <end position="79"/>
    </location>
</feature>